<evidence type="ECO:0000313" key="5">
    <source>
        <dbReference type="Proteomes" id="UP001430356"/>
    </source>
</evidence>
<evidence type="ECO:0000256" key="1">
    <source>
        <dbReference type="SAM" id="Coils"/>
    </source>
</evidence>
<keyword evidence="1" id="KW-0175">Coiled coil</keyword>
<gene>
    <name evidence="4" type="ORF">NESM_000908300</name>
</gene>
<name>A0AAW0EYE2_9TRYP</name>
<dbReference type="InterPro" id="IPR056614">
    <property type="entry name" value="FAZ1_cons"/>
</dbReference>
<proteinExistence type="predicted"/>
<organism evidence="4 5">
    <name type="scientific">Novymonas esmeraldas</name>
    <dbReference type="NCBI Taxonomy" id="1808958"/>
    <lineage>
        <taxon>Eukaryota</taxon>
        <taxon>Discoba</taxon>
        <taxon>Euglenozoa</taxon>
        <taxon>Kinetoplastea</taxon>
        <taxon>Metakinetoplastina</taxon>
        <taxon>Trypanosomatida</taxon>
        <taxon>Trypanosomatidae</taxon>
        <taxon>Novymonas</taxon>
    </lineage>
</organism>
<evidence type="ECO:0000256" key="2">
    <source>
        <dbReference type="SAM" id="MobiDB-lite"/>
    </source>
</evidence>
<evidence type="ECO:0000313" key="4">
    <source>
        <dbReference type="EMBL" id="KAK7199352.1"/>
    </source>
</evidence>
<sequence length="788" mass="86138">MAALREALADAQQATPAGAAATPRDKSTAEVQALREQVAEQEAEMAALREALADAQPATPAGAAATPRDKSTAEVQALREQVAEQEAEMAALREKLEASRAAHQSAVDEVADAATDHAAEAEVLRELLDAARDSQLCDVSEHGAALAAWEEERDGLMRRCGDAEGRYTAAREERRLELAASDEVTRNLRAAVADAEGRRRAAAMDAATATAQQVVELEAVREALRRTQMELEEVTAALCVTREMVDELRWYDARRSYTAVGREARQTCVHRVLPGAEWAVVANACEAELLWRLRVDCSRACLVNVDDVRDVRVVLGSLHVDMCVEHSADVEGDELKDRVAEYPFLATLSLYDRVVRGGGHTDPALSTAATRAEERVLASETLERVVMELDEAHERLAWRTSAAAVEVACERACVVAAEAEVARSRRECTDRLERLEEIAVLLSEARESERELRDRLFGSEEEMFSLRRRHDDDRSEWESAESALRHALNACLARVAAQDEAMREQVDGVVDLQERVEVLEASLAVKDAAIASAAAEAATLSQEVEEVSTAYAGALERLEECLSMLDGARTNELALSQALHEAQHRCAQLREESAADAEVHREVVTATVAERDGLKAGIDVLREVLPHLLAAAGLQRRVDRRGAGGAEEEEEVVMDGGDALHSDVDLASSLGSEGRVAAEDLRGVLLRHLGRIDQLRRDKESLADELDESDQVRGELLTALEDALSSLEAERRLRMAACAWQLQTCAQLTRELTILRHAEEDEVHNDGTEAEVTSNYDLPSVRSSSPLP</sequence>
<protein>
    <recommendedName>
        <fullName evidence="3">Flagellar attachment zone protein 1 conserved domain-containing protein</fullName>
    </recommendedName>
</protein>
<reference evidence="4 5" key="1">
    <citation type="journal article" date="2021" name="MBio">
        <title>A New Model Trypanosomatid, Novymonas esmeraldas: Genomic Perception of Its 'Candidatus Pandoraea novymonadis' Endosymbiont.</title>
        <authorList>
            <person name="Zakharova A."/>
            <person name="Saura A."/>
            <person name="Butenko A."/>
            <person name="Podesvova L."/>
            <person name="Warmusova S."/>
            <person name="Kostygov A.Y."/>
            <person name="Nenarokova A."/>
            <person name="Lukes J."/>
            <person name="Opperdoes F.R."/>
            <person name="Yurchenko V."/>
        </authorList>
    </citation>
    <scope>NUCLEOTIDE SEQUENCE [LARGE SCALE GENOMIC DNA]</scope>
    <source>
        <strain evidence="4 5">E262AT.01</strain>
    </source>
</reference>
<dbReference type="AlphaFoldDB" id="A0AAW0EYE2"/>
<feature type="domain" description="Flagellar attachment zone protein 1 conserved" evidence="3">
    <location>
        <begin position="267"/>
        <end position="353"/>
    </location>
</feature>
<feature type="compositionally biased region" description="Low complexity" evidence="2">
    <location>
        <begin position="9"/>
        <end position="22"/>
    </location>
</feature>
<comment type="caution">
    <text evidence="4">The sequence shown here is derived from an EMBL/GenBank/DDBJ whole genome shotgun (WGS) entry which is preliminary data.</text>
</comment>
<dbReference type="Proteomes" id="UP001430356">
    <property type="component" value="Unassembled WGS sequence"/>
</dbReference>
<feature type="compositionally biased region" description="Low complexity" evidence="2">
    <location>
        <begin position="44"/>
        <end position="66"/>
    </location>
</feature>
<accession>A0AAW0EYE2</accession>
<dbReference type="EMBL" id="JAECZO010000310">
    <property type="protein sequence ID" value="KAK7199352.1"/>
    <property type="molecule type" value="Genomic_DNA"/>
</dbReference>
<dbReference type="PANTHER" id="PTHR36685:SF1">
    <property type="match status" value="1"/>
</dbReference>
<feature type="region of interest" description="Disordered" evidence="2">
    <location>
        <begin position="763"/>
        <end position="788"/>
    </location>
</feature>
<feature type="compositionally biased region" description="Polar residues" evidence="2">
    <location>
        <begin position="771"/>
        <end position="788"/>
    </location>
</feature>
<feature type="coiled-coil region" evidence="1">
    <location>
        <begin position="685"/>
        <end position="712"/>
    </location>
</feature>
<feature type="region of interest" description="Disordered" evidence="2">
    <location>
        <begin position="1"/>
        <end position="73"/>
    </location>
</feature>
<dbReference type="Pfam" id="PF23398">
    <property type="entry name" value="FAZ1_cons"/>
    <property type="match status" value="1"/>
</dbReference>
<keyword evidence="5" id="KW-1185">Reference proteome</keyword>
<evidence type="ECO:0000259" key="3">
    <source>
        <dbReference type="Pfam" id="PF23398"/>
    </source>
</evidence>
<dbReference type="PANTHER" id="PTHR36685">
    <property type="match status" value="1"/>
</dbReference>